<gene>
    <name evidence="1" type="ORF">NLS_LOCUS4906</name>
</gene>
<organism evidence="1 2">
    <name type="scientific">Litomosoides sigmodontis</name>
    <name type="common">Filarial nematode worm</name>
    <dbReference type="NCBI Taxonomy" id="42156"/>
    <lineage>
        <taxon>Eukaryota</taxon>
        <taxon>Metazoa</taxon>
        <taxon>Ecdysozoa</taxon>
        <taxon>Nematoda</taxon>
        <taxon>Chromadorea</taxon>
        <taxon>Rhabditida</taxon>
        <taxon>Spirurina</taxon>
        <taxon>Spiruromorpha</taxon>
        <taxon>Filarioidea</taxon>
        <taxon>Onchocercidae</taxon>
        <taxon>Litomosoides</taxon>
    </lineage>
</organism>
<dbReference type="EMBL" id="UYRX01000337">
    <property type="protein sequence ID" value="VDK80438.1"/>
    <property type="molecule type" value="Genomic_DNA"/>
</dbReference>
<name>A0A3P6UMD1_LITSI</name>
<evidence type="ECO:0000313" key="2">
    <source>
        <dbReference type="Proteomes" id="UP000277928"/>
    </source>
</evidence>
<dbReference type="AlphaFoldDB" id="A0A3P6UMD1"/>
<protein>
    <submittedName>
        <fullName evidence="1">Uncharacterized protein</fullName>
    </submittedName>
</protein>
<proteinExistence type="predicted"/>
<keyword evidence="2" id="KW-1185">Reference proteome</keyword>
<evidence type="ECO:0000313" key="1">
    <source>
        <dbReference type="EMBL" id="VDK80438.1"/>
    </source>
</evidence>
<sequence>MRRKTSPPLIHKRRICNVGFINKNSVGRYGGSVIMALHQSNWRLPEVSDDNIDVQERSGTYTVDWQTMQRNMSKSALSSVQ</sequence>
<accession>A0A3P6UMD1</accession>
<reference evidence="1 2" key="1">
    <citation type="submission" date="2018-08" db="EMBL/GenBank/DDBJ databases">
        <authorList>
            <person name="Laetsch R D."/>
            <person name="Stevens L."/>
            <person name="Kumar S."/>
            <person name="Blaxter L. M."/>
        </authorList>
    </citation>
    <scope>NUCLEOTIDE SEQUENCE [LARGE SCALE GENOMIC DNA]</scope>
</reference>
<dbReference type="Proteomes" id="UP000277928">
    <property type="component" value="Unassembled WGS sequence"/>
</dbReference>